<dbReference type="Pfam" id="PF03382">
    <property type="entry name" value="DUF285"/>
    <property type="match status" value="2"/>
</dbReference>
<dbReference type="Proteomes" id="UP000664360">
    <property type="component" value="Chromosome"/>
</dbReference>
<reference evidence="2 3" key="1">
    <citation type="submission" date="2024-03" db="EMBL/GenBank/DDBJ databases">
        <title>The Genome Sequence of Enterococcus sp. DIV1094.</title>
        <authorList>
            <consortium name="The Broad Institute Genomics Platform"/>
            <consortium name="The Broad Institute Microbial Omics Core"/>
            <consortium name="The Broad Institute Genomic Center for Infectious Diseases"/>
            <person name="Earl A."/>
            <person name="Manson A."/>
            <person name="Gilmore M."/>
            <person name="Schwartman J."/>
            <person name="Shea T."/>
            <person name="Abouelleil A."/>
            <person name="Cao P."/>
            <person name="Chapman S."/>
            <person name="Cusick C."/>
            <person name="Young S."/>
            <person name="Neafsey D."/>
            <person name="Nusbaum C."/>
            <person name="Birren B."/>
        </authorList>
    </citation>
    <scope>NUCLEOTIDE SEQUENCE [LARGE SCALE GENOMIC DNA]</scope>
    <source>
        <strain evidence="2 3">DIV1094</strain>
    </source>
</reference>
<sequence>MTKKSKLKKRSLGIITTSMLLLLPIGQVLAIDIHAPDIQSDELMSDQLVVPDEPIDVEVPESISGNNEETSFEEVNEEVQGIDEEIQPEVVLPEQELSSIVDHSEIAEDELDVPEELERIALPPGVNAVYTGQVGTIPWVIDDTGTLTLGSGIFDEVNDVGGNYESTDYFNHTAYSDSITRIVLTGPVVLHGSQRGTKNFAPHAGGADSTRQGFFAYLSNLQTIEGMHYLDTSNVTDMNSMFLRSSGLLELDVSSFDTSNVTNMAQMFTELANLRKLDVSSFETHQVTDMSHMFRGLARVDQLDVSNFVTSQVTDMSGMFSSVSLSEIDLSNFDTSNVTEMWWMFASASNIKSLDLSNFDTSKVTRMHSMFADARSLESVDLSNFDTSNVRDMWRMFADARSLRKLDLSSFDTRQVSNMLAMFDRISLEQLTLGSSFVFNMVGGGPGLLPLTSSATHHPNWQNVGEGTGDEPKGSFVFTSAQLMANYDGATMADTWVWQPRTFSNLIIEAEGQGTVSPATSTSVERGEMIDISATAESGWRFSHWRIESGEGTIADTNQAITTFVMGEEDTKLVAVFEELNSLLSIRIPTSAVFNTTSESKHRDIVSPDYEIGNESPFAVFVNVVEPTELKNMDIIEELNVAADGGENVLISQGSAHQTEAFRLFELATEETNTFTFTGTAEELPEGSSHITPTFNLVLRFVPNLS</sequence>
<dbReference type="Gene3D" id="3.80.10.10">
    <property type="entry name" value="Ribonuclease Inhibitor"/>
    <property type="match status" value="1"/>
</dbReference>
<name>A0ABZ2SWW2_9ENTE</name>
<dbReference type="InterPro" id="IPR032675">
    <property type="entry name" value="LRR_dom_sf"/>
</dbReference>
<dbReference type="RefSeq" id="WP_206859463.1">
    <property type="nucleotide sequence ID" value="NZ_CP147250.1"/>
</dbReference>
<accession>A0ABZ2SWW2</accession>
<keyword evidence="3" id="KW-1185">Reference proteome</keyword>
<dbReference type="InterPro" id="IPR011889">
    <property type="entry name" value="Liste_lipo_26"/>
</dbReference>
<evidence type="ECO:0000313" key="2">
    <source>
        <dbReference type="EMBL" id="WYJ80237.1"/>
    </source>
</evidence>
<evidence type="ECO:0000313" key="3">
    <source>
        <dbReference type="Proteomes" id="UP000664360"/>
    </source>
</evidence>
<dbReference type="InterPro" id="IPR044060">
    <property type="entry name" value="Bacterial_rp_domain"/>
</dbReference>
<proteinExistence type="predicted"/>
<protein>
    <recommendedName>
        <fullName evidence="1">Bacterial repeat domain-containing protein</fullName>
    </recommendedName>
</protein>
<organism evidence="2 3">
    <name type="scientific">Candidatus Enterococcus mangumiae</name>
    <dbReference type="NCBI Taxonomy" id="2230878"/>
    <lineage>
        <taxon>Bacteria</taxon>
        <taxon>Bacillati</taxon>
        <taxon>Bacillota</taxon>
        <taxon>Bacilli</taxon>
        <taxon>Lactobacillales</taxon>
        <taxon>Enterococcaceae</taxon>
        <taxon>Enterococcus</taxon>
    </lineage>
</organism>
<gene>
    <name evidence="2" type="ORF">DOK79_001794</name>
</gene>
<evidence type="ECO:0000259" key="1">
    <source>
        <dbReference type="Pfam" id="PF18998"/>
    </source>
</evidence>
<feature type="domain" description="Bacterial repeat" evidence="1">
    <location>
        <begin position="505"/>
        <end position="579"/>
    </location>
</feature>
<dbReference type="InterPro" id="IPR005046">
    <property type="entry name" value="DUF285"/>
</dbReference>
<dbReference type="NCBIfam" id="TIGR02167">
    <property type="entry name" value="Liste_lipo_26"/>
    <property type="match status" value="7"/>
</dbReference>
<dbReference type="EMBL" id="CP147250">
    <property type="protein sequence ID" value="WYJ80237.1"/>
    <property type="molecule type" value="Genomic_DNA"/>
</dbReference>
<dbReference type="SUPFAM" id="SSF52058">
    <property type="entry name" value="L domain-like"/>
    <property type="match status" value="1"/>
</dbReference>
<dbReference type="Pfam" id="PF18998">
    <property type="entry name" value="Flg_new_2"/>
    <property type="match status" value="1"/>
</dbReference>